<evidence type="ECO:0000313" key="2">
    <source>
        <dbReference type="Proteomes" id="UP000526734"/>
    </source>
</evidence>
<evidence type="ECO:0000313" key="1">
    <source>
        <dbReference type="EMBL" id="MBB1154724.1"/>
    </source>
</evidence>
<dbReference type="EMBL" id="JACGZW010000005">
    <property type="protein sequence ID" value="MBB1154724.1"/>
    <property type="molecule type" value="Genomic_DNA"/>
</dbReference>
<dbReference type="RefSeq" id="WP_182891785.1">
    <property type="nucleotide sequence ID" value="NZ_JACGZW010000005.1"/>
</dbReference>
<comment type="caution">
    <text evidence="1">The sequence shown here is derived from an EMBL/GenBank/DDBJ whole genome shotgun (WGS) entry which is preliminary data.</text>
</comment>
<dbReference type="AlphaFoldDB" id="A0A7W3ZBD9"/>
<name>A0A7W3ZBD9_9PSEU</name>
<keyword evidence="2" id="KW-1185">Reference proteome</keyword>
<reference evidence="1 2" key="1">
    <citation type="submission" date="2020-08" db="EMBL/GenBank/DDBJ databases">
        <title>Amycolatopsis sp. nov. DR6-1 isolated from Dendrobium heterocarpum.</title>
        <authorList>
            <person name="Tedsree N."/>
            <person name="Kuncharoen N."/>
            <person name="Likhitwitayawuid K."/>
            <person name="Tanasupawat S."/>
        </authorList>
    </citation>
    <scope>NUCLEOTIDE SEQUENCE [LARGE SCALE GENOMIC DNA]</scope>
    <source>
        <strain evidence="1 2">DR6-1</strain>
    </source>
</reference>
<gene>
    <name evidence="1" type="ORF">H4281_16405</name>
</gene>
<proteinExistence type="predicted"/>
<protein>
    <submittedName>
        <fullName evidence="1">Uncharacterized protein</fullName>
    </submittedName>
</protein>
<organism evidence="1 2">
    <name type="scientific">Amycolatopsis dendrobii</name>
    <dbReference type="NCBI Taxonomy" id="2760662"/>
    <lineage>
        <taxon>Bacteria</taxon>
        <taxon>Bacillati</taxon>
        <taxon>Actinomycetota</taxon>
        <taxon>Actinomycetes</taxon>
        <taxon>Pseudonocardiales</taxon>
        <taxon>Pseudonocardiaceae</taxon>
        <taxon>Amycolatopsis</taxon>
    </lineage>
</organism>
<accession>A0A7W3ZBD9</accession>
<dbReference type="Proteomes" id="UP000526734">
    <property type="component" value="Unassembled WGS sequence"/>
</dbReference>
<sequence length="83" mass="8614">MPVLRCGVGAESLAAALGHPDRPVHTTGLPGTALQLAVRRLPLSLGERKAEVRFAHRAASATRPGAAELLDNAGDLRKALALD</sequence>